<evidence type="ECO:0000313" key="2">
    <source>
        <dbReference type="Proteomes" id="UP000251956"/>
    </source>
</evidence>
<accession>A0A330GSW2</accession>
<dbReference type="EMBL" id="QMBQ01000004">
    <property type="protein sequence ID" value="RAZ75986.1"/>
    <property type="molecule type" value="Genomic_DNA"/>
</dbReference>
<reference evidence="1 2" key="2">
    <citation type="submission" date="2018-07" db="EMBL/GenBank/DDBJ databases">
        <title>Diversity of Mesorhizobium strains in Brazil.</title>
        <authorList>
            <person name="Helene L.C.F."/>
            <person name="Dall'Agnol R."/>
            <person name="Delamuta J.R.M."/>
            <person name="Hungria M."/>
        </authorList>
    </citation>
    <scope>NUCLEOTIDE SEQUENCE [LARGE SCALE GENOMIC DNA]</scope>
    <source>
        <strain evidence="1 2">CNPSo 3140</strain>
    </source>
</reference>
<dbReference type="RefSeq" id="WP_112128007.1">
    <property type="nucleotide sequence ID" value="NZ_QMBQ01000004.1"/>
</dbReference>
<dbReference type="SUPFAM" id="SSF52540">
    <property type="entry name" value="P-loop containing nucleoside triphosphate hydrolases"/>
    <property type="match status" value="1"/>
</dbReference>
<dbReference type="OrthoDB" id="7210594at2"/>
<evidence type="ECO:0000313" key="1">
    <source>
        <dbReference type="EMBL" id="RAZ75986.1"/>
    </source>
</evidence>
<sequence length="176" mass="19925">MNLSDLGDRICILGPSNSGKSTLASAIARKRGLEAVHLDQLFHLPNTDWQQRPSDEFIALHDTAIAGERWVMDGNYSVCMPQRFHRATGLILLDVSMPASLLRYFRRSLFETGRLGALEGGRDSIKWDMIHHIAVVQPRNRKRYSAMFDELDLPKLQLSSVSAIKQCFRDWGLTLS</sequence>
<dbReference type="Proteomes" id="UP000251956">
    <property type="component" value="Unassembled WGS sequence"/>
</dbReference>
<keyword evidence="2" id="KW-1185">Reference proteome</keyword>
<dbReference type="Gene3D" id="3.40.50.300">
    <property type="entry name" value="P-loop containing nucleotide triphosphate hydrolases"/>
    <property type="match status" value="1"/>
</dbReference>
<gene>
    <name evidence="1" type="ORF">DPM35_14750</name>
</gene>
<dbReference type="PANTHER" id="PTHR37816">
    <property type="entry name" value="YALI0E33011P"/>
    <property type="match status" value="1"/>
</dbReference>
<dbReference type="AlphaFoldDB" id="A0A330GSW2"/>
<comment type="caution">
    <text evidence="1">The sequence shown here is derived from an EMBL/GenBank/DDBJ whole genome shotgun (WGS) entry which is preliminary data.</text>
</comment>
<protein>
    <submittedName>
        <fullName evidence="1">AAA family ATPase</fullName>
    </submittedName>
</protein>
<dbReference type="InterPro" id="IPR027417">
    <property type="entry name" value="P-loop_NTPase"/>
</dbReference>
<reference evidence="2" key="1">
    <citation type="submission" date="2018-06" db="EMBL/GenBank/DDBJ databases">
        <authorList>
            <person name="Helene L.C."/>
            <person name="Dall'Agnol R."/>
            <person name="Delamuta J.R."/>
            <person name="Hungria M."/>
        </authorList>
    </citation>
    <scope>NUCLEOTIDE SEQUENCE [LARGE SCALE GENOMIC DNA]</scope>
    <source>
        <strain evidence="2">CNPSo 3140</strain>
    </source>
</reference>
<organism evidence="1 2">
    <name type="scientific">Mesorhizobium atlanticum</name>
    <dbReference type="NCBI Taxonomy" id="2233532"/>
    <lineage>
        <taxon>Bacteria</taxon>
        <taxon>Pseudomonadati</taxon>
        <taxon>Pseudomonadota</taxon>
        <taxon>Alphaproteobacteria</taxon>
        <taxon>Hyphomicrobiales</taxon>
        <taxon>Phyllobacteriaceae</taxon>
        <taxon>Mesorhizobium</taxon>
    </lineage>
</organism>
<dbReference type="PANTHER" id="PTHR37816:SF2">
    <property type="entry name" value="DNA TOPOLOGY MODULATION PROTEIN FLAR-RELATED PROTEIN"/>
    <property type="match status" value="1"/>
</dbReference>
<dbReference type="InterPro" id="IPR052922">
    <property type="entry name" value="Cytidylate_Kinase-2"/>
</dbReference>
<name>A0A330GSW2_9HYPH</name>
<proteinExistence type="predicted"/>